<feature type="transmembrane region" description="Helical" evidence="1">
    <location>
        <begin position="50"/>
        <end position="69"/>
    </location>
</feature>
<keyword evidence="1" id="KW-0472">Membrane</keyword>
<feature type="transmembrane region" description="Helical" evidence="1">
    <location>
        <begin position="20"/>
        <end position="44"/>
    </location>
</feature>
<name>A0ABQ6PS07_9BACT</name>
<comment type="caution">
    <text evidence="2">The sequence shown here is derived from an EMBL/GenBank/DDBJ whole genome shotgun (WGS) entry which is preliminary data.</text>
</comment>
<evidence type="ECO:0000313" key="3">
    <source>
        <dbReference type="Proteomes" id="UP001338309"/>
    </source>
</evidence>
<sequence>MYDSFRMMSMTKYGPDYFKLGIRALALFQLYLAYLLGVGAGFGFETLGFTLKYAGALMLIFLSYLFWIASYRSDQYFRIRIALGLVSVGLLLLLPDLPELIMGSWTLSDWIFLGYFLIGSGAILELYRKENLKKK</sequence>
<keyword evidence="1" id="KW-1133">Transmembrane helix</keyword>
<accession>A0ABQ6PS07</accession>
<feature type="transmembrane region" description="Helical" evidence="1">
    <location>
        <begin position="110"/>
        <end position="127"/>
    </location>
</feature>
<evidence type="ECO:0000313" key="2">
    <source>
        <dbReference type="EMBL" id="GMQ30770.1"/>
    </source>
</evidence>
<organism evidence="2 3">
    <name type="scientific">Algoriphagus confluentis</name>
    <dbReference type="NCBI Taxonomy" id="1697556"/>
    <lineage>
        <taxon>Bacteria</taxon>
        <taxon>Pseudomonadati</taxon>
        <taxon>Bacteroidota</taxon>
        <taxon>Cytophagia</taxon>
        <taxon>Cytophagales</taxon>
        <taxon>Cyclobacteriaceae</taxon>
        <taxon>Algoriphagus</taxon>
    </lineage>
</organism>
<keyword evidence="1" id="KW-0812">Transmembrane</keyword>
<dbReference type="EMBL" id="BTPD01000012">
    <property type="protein sequence ID" value="GMQ30770.1"/>
    <property type="molecule type" value="Genomic_DNA"/>
</dbReference>
<dbReference type="Proteomes" id="UP001338309">
    <property type="component" value="Unassembled WGS sequence"/>
</dbReference>
<dbReference type="RefSeq" id="WP_338225476.1">
    <property type="nucleotide sequence ID" value="NZ_BTPD01000012.1"/>
</dbReference>
<keyword evidence="3" id="KW-1185">Reference proteome</keyword>
<gene>
    <name evidence="2" type="ORF">Aconfl_34130</name>
</gene>
<reference evidence="2 3" key="1">
    <citation type="submission" date="2023-08" db="EMBL/GenBank/DDBJ databases">
        <title>Draft genome sequence of Algoriphagus confluentis.</title>
        <authorList>
            <person name="Takatani N."/>
            <person name="Hosokawa M."/>
            <person name="Sawabe T."/>
        </authorList>
    </citation>
    <scope>NUCLEOTIDE SEQUENCE [LARGE SCALE GENOMIC DNA]</scope>
    <source>
        <strain evidence="2 3">NBRC 111222</strain>
    </source>
</reference>
<feature type="transmembrane region" description="Helical" evidence="1">
    <location>
        <begin position="81"/>
        <end position="98"/>
    </location>
</feature>
<evidence type="ECO:0000256" key="1">
    <source>
        <dbReference type="SAM" id="Phobius"/>
    </source>
</evidence>
<proteinExistence type="predicted"/>
<protein>
    <submittedName>
        <fullName evidence="2">Uncharacterized protein</fullName>
    </submittedName>
</protein>